<feature type="transmembrane region" description="Helical" evidence="1">
    <location>
        <begin position="171"/>
        <end position="194"/>
    </location>
</feature>
<proteinExistence type="predicted"/>
<keyword evidence="4" id="KW-1185">Reference proteome</keyword>
<reference evidence="3 4" key="1">
    <citation type="submission" date="2016-09" db="EMBL/GenBank/DDBJ databases">
        <authorList>
            <person name="Capua I."/>
            <person name="De Benedictis P."/>
            <person name="Joannis T."/>
            <person name="Lombin L.H."/>
            <person name="Cattoli G."/>
        </authorList>
    </citation>
    <scope>NUCLEOTIDE SEQUENCE [LARGE SCALE GENOMIC DNA]</scope>
    <source>
        <strain evidence="3 4">A7P-90m</strain>
    </source>
</reference>
<feature type="signal peptide" evidence="2">
    <location>
        <begin position="1"/>
        <end position="18"/>
    </location>
</feature>
<feature type="transmembrane region" description="Helical" evidence="1">
    <location>
        <begin position="236"/>
        <end position="255"/>
    </location>
</feature>
<evidence type="ECO:0000256" key="2">
    <source>
        <dbReference type="SAM" id="SignalP"/>
    </source>
</evidence>
<dbReference type="STRING" id="1640674.SAMN05216323_1002101"/>
<keyword evidence="2" id="KW-0732">Signal</keyword>
<evidence type="ECO:0000256" key="1">
    <source>
        <dbReference type="SAM" id="Phobius"/>
    </source>
</evidence>
<keyword evidence="1" id="KW-0812">Transmembrane</keyword>
<dbReference type="Proteomes" id="UP000199452">
    <property type="component" value="Unassembled WGS sequence"/>
</dbReference>
<evidence type="ECO:0000313" key="3">
    <source>
        <dbReference type="EMBL" id="SDB83550.1"/>
    </source>
</evidence>
<accession>A0A1G6GNH1</accession>
<dbReference type="AlphaFoldDB" id="A0A1G6GNH1"/>
<dbReference type="RefSeq" id="WP_092434515.1">
    <property type="nucleotide sequence ID" value="NZ_FMYP01000002.1"/>
</dbReference>
<protein>
    <submittedName>
        <fullName evidence="3">Uncharacterized protein</fullName>
    </submittedName>
</protein>
<evidence type="ECO:0000313" key="4">
    <source>
        <dbReference type="Proteomes" id="UP000199452"/>
    </source>
</evidence>
<feature type="transmembrane region" description="Helical" evidence="1">
    <location>
        <begin position="135"/>
        <end position="159"/>
    </location>
</feature>
<name>A0A1G6GNH1_9BACT</name>
<dbReference type="EMBL" id="FMYP01000002">
    <property type="protein sequence ID" value="SDB83550.1"/>
    <property type="molecule type" value="Genomic_DNA"/>
</dbReference>
<gene>
    <name evidence="3" type="ORF">SAMN05216323_1002101</name>
</gene>
<organism evidence="3 4">
    <name type="scientific">Williamwhitmania taraxaci</name>
    <dbReference type="NCBI Taxonomy" id="1640674"/>
    <lineage>
        <taxon>Bacteria</taxon>
        <taxon>Pseudomonadati</taxon>
        <taxon>Bacteroidota</taxon>
        <taxon>Bacteroidia</taxon>
        <taxon>Bacteroidales</taxon>
        <taxon>Williamwhitmaniaceae</taxon>
        <taxon>Williamwhitmania</taxon>
    </lineage>
</organism>
<dbReference type="OrthoDB" id="5293088at2"/>
<feature type="chain" id="PRO_5011568534" evidence="2">
    <location>
        <begin position="19"/>
        <end position="277"/>
    </location>
</feature>
<feature type="transmembrane region" description="Helical" evidence="1">
    <location>
        <begin position="214"/>
        <end position="229"/>
    </location>
</feature>
<keyword evidence="1" id="KW-0472">Membrane</keyword>
<sequence>MVKKLIFWTLAVVLTLSAAVYQRMTGPTYPKKVKVTIENVEIKGKFLRSGNTGENAIIVLSNIPENVSATLFYKRYPTTEDFSPQPFERKGSNLEAFLPSQPAAGKLQYYVQVENETSSIELYKEDPITIRFKGIVPAIILIPHIIFIFFAMLFSSLAGIYAFEKMDGYKLYGWIALGLLTLGGFIFGPIVQYYAFGEAWTGFPFGYDLTDNKTLIAGVIWVGALLLNNKKDRPAYVALAAIALLVVFSIPHSIFGSELNYDSGKVITGMILPLLER</sequence>
<keyword evidence="1" id="KW-1133">Transmembrane helix</keyword>